<sequence length="99" mass="11134">MNSALNGRCWNCGSELKAVDYGRETNCRACDKPTRVCRNCRWYAPSRPNQCEEPMADRVMAKEQANFCGYFEPTADPLGSDSGQSQDDLRQAAEDLFKS</sequence>
<proteinExistence type="predicted"/>
<evidence type="ECO:0000256" key="1">
    <source>
        <dbReference type="SAM" id="MobiDB-lite"/>
    </source>
</evidence>
<dbReference type="EMBL" id="JAHHGM010000005">
    <property type="protein sequence ID" value="MBT2988695.1"/>
    <property type="molecule type" value="Genomic_DNA"/>
</dbReference>
<reference evidence="2 3" key="1">
    <citation type="submission" date="2021-05" db="EMBL/GenBank/DDBJ databases">
        <title>Genetic and Functional Diversity in Clade A Lucinid endosymbionts from the Bahamas.</title>
        <authorList>
            <person name="Giani N.M."/>
            <person name="Engel A.S."/>
            <person name="Campbell B.J."/>
        </authorList>
    </citation>
    <scope>NUCLEOTIDE SEQUENCE [LARGE SCALE GENOMIC DNA]</scope>
    <source>
        <strain evidence="2">LUC16012Gg_MoonRockCtena</strain>
    </source>
</reference>
<evidence type="ECO:0000313" key="2">
    <source>
        <dbReference type="EMBL" id="MBT2988695.1"/>
    </source>
</evidence>
<gene>
    <name evidence="2" type="ORF">KME65_06990</name>
</gene>
<name>A0A944MCW9_9GAMM</name>
<comment type="caution">
    <text evidence="2">The sequence shown here is derived from an EMBL/GenBank/DDBJ whole genome shotgun (WGS) entry which is preliminary data.</text>
</comment>
<dbReference type="AlphaFoldDB" id="A0A944MCW9"/>
<accession>A0A944MCW9</accession>
<dbReference type="Proteomes" id="UP000770889">
    <property type="component" value="Unassembled WGS sequence"/>
</dbReference>
<protein>
    <submittedName>
        <fullName evidence="2">Uncharacterized protein</fullName>
    </submittedName>
</protein>
<feature type="compositionally biased region" description="Basic and acidic residues" evidence="1">
    <location>
        <begin position="87"/>
        <end position="99"/>
    </location>
</feature>
<evidence type="ECO:0000313" key="3">
    <source>
        <dbReference type="Proteomes" id="UP000770889"/>
    </source>
</evidence>
<organism evidence="2 3">
    <name type="scientific">Candidatus Thiodiazotropha taylori</name>
    <dbReference type="NCBI Taxonomy" id="2792791"/>
    <lineage>
        <taxon>Bacteria</taxon>
        <taxon>Pseudomonadati</taxon>
        <taxon>Pseudomonadota</taxon>
        <taxon>Gammaproteobacteria</taxon>
        <taxon>Chromatiales</taxon>
        <taxon>Sedimenticolaceae</taxon>
        <taxon>Candidatus Thiodiazotropha</taxon>
    </lineage>
</organism>
<feature type="region of interest" description="Disordered" evidence="1">
    <location>
        <begin position="73"/>
        <end position="99"/>
    </location>
</feature>